<dbReference type="Pfam" id="PF07690">
    <property type="entry name" value="MFS_1"/>
    <property type="match status" value="1"/>
</dbReference>
<evidence type="ECO:0000256" key="4">
    <source>
        <dbReference type="ARBA" id="ARBA00022989"/>
    </source>
</evidence>
<reference evidence="7" key="1">
    <citation type="submission" date="2017-08" db="EMBL/GenBank/DDBJ databases">
        <title>Complete Genome Sequence of Francisella noatunensis subsp. orientalis strain FNO190.</title>
        <authorList>
            <person name="Pereira F.L."/>
            <person name="Goncalves L.A."/>
            <person name="Guilherme T.C."/>
            <person name="Soares S.C."/>
            <person name="Dorella F.A."/>
            <person name="Carvalho A.F."/>
            <person name="Leibowitz M.P."/>
            <person name="Leal C.A.G."/>
            <person name="Azevedo V.A.C."/>
            <person name="Figueiredo H.C.P."/>
        </authorList>
    </citation>
    <scope>NUCLEOTIDE SEQUENCE</scope>
    <source>
        <strain evidence="7">FNO190</strain>
    </source>
</reference>
<feature type="transmembrane region" description="Helical" evidence="6">
    <location>
        <begin position="403"/>
        <end position="424"/>
    </location>
</feature>
<evidence type="ECO:0000256" key="6">
    <source>
        <dbReference type="SAM" id="Phobius"/>
    </source>
</evidence>
<dbReference type="NCBIfam" id="TIGR00901">
    <property type="entry name" value="2A0125"/>
    <property type="match status" value="1"/>
</dbReference>
<proteinExistence type="predicted"/>
<comment type="subcellular location">
    <subcellularLocation>
        <location evidence="1">Membrane</location>
        <topology evidence="1">Multi-pass membrane protein</topology>
    </subcellularLocation>
</comment>
<evidence type="ECO:0000256" key="5">
    <source>
        <dbReference type="ARBA" id="ARBA00023136"/>
    </source>
</evidence>
<keyword evidence="8" id="KW-1185">Reference proteome</keyword>
<name>A0ABN4HA16_9GAMM</name>
<dbReference type="GeneID" id="45433835"/>
<feature type="transmembrane region" description="Helical" evidence="6">
    <location>
        <begin position="154"/>
        <end position="177"/>
    </location>
</feature>
<keyword evidence="5 6" id="KW-0472">Membrane</keyword>
<feature type="transmembrane region" description="Helical" evidence="6">
    <location>
        <begin position="373"/>
        <end position="396"/>
    </location>
</feature>
<evidence type="ECO:0000256" key="1">
    <source>
        <dbReference type="ARBA" id="ARBA00004141"/>
    </source>
</evidence>
<feature type="transmembrane region" description="Helical" evidence="6">
    <location>
        <begin position="341"/>
        <end position="361"/>
    </location>
</feature>
<dbReference type="PANTHER" id="PTHR12778:SF10">
    <property type="entry name" value="MAJOR FACILITATOR SUPERFAMILY DOMAIN-CONTAINING PROTEIN 3"/>
    <property type="match status" value="1"/>
</dbReference>
<gene>
    <name evidence="7" type="ORF">FNO190_1751</name>
</gene>
<dbReference type="RefSeq" id="WP_014714626.1">
    <property type="nucleotide sequence ID" value="NZ_CP011923.2"/>
</dbReference>
<dbReference type="InterPro" id="IPR004752">
    <property type="entry name" value="AmpG_permease/AT-1"/>
</dbReference>
<feature type="transmembrane region" description="Helical" evidence="6">
    <location>
        <begin position="93"/>
        <end position="113"/>
    </location>
</feature>
<evidence type="ECO:0000256" key="3">
    <source>
        <dbReference type="ARBA" id="ARBA00022692"/>
    </source>
</evidence>
<dbReference type="PANTHER" id="PTHR12778">
    <property type="entry name" value="SOLUTE CARRIER FAMILY 33 ACETYL-COA TRANSPORTER -RELATED"/>
    <property type="match status" value="1"/>
</dbReference>
<dbReference type="SUPFAM" id="SSF103473">
    <property type="entry name" value="MFS general substrate transporter"/>
    <property type="match status" value="1"/>
</dbReference>
<keyword evidence="3 6" id="KW-0812">Transmembrane</keyword>
<dbReference type="InterPro" id="IPR011701">
    <property type="entry name" value="MFS"/>
</dbReference>
<evidence type="ECO:0000313" key="7">
    <source>
        <dbReference type="EMBL" id="AKN89329.1"/>
    </source>
</evidence>
<feature type="transmembrane region" description="Helical" evidence="6">
    <location>
        <begin position="430"/>
        <end position="450"/>
    </location>
</feature>
<accession>A0ABN4HA16</accession>
<feature type="transmembrane region" description="Helical" evidence="6">
    <location>
        <begin position="29"/>
        <end position="50"/>
    </location>
</feature>
<feature type="transmembrane region" description="Helical" evidence="6">
    <location>
        <begin position="311"/>
        <end position="332"/>
    </location>
</feature>
<evidence type="ECO:0000313" key="8">
    <source>
        <dbReference type="Proteomes" id="UP000035930"/>
    </source>
</evidence>
<feature type="transmembrane region" description="Helical" evidence="6">
    <location>
        <begin position="221"/>
        <end position="242"/>
    </location>
</feature>
<feature type="transmembrane region" description="Helical" evidence="6">
    <location>
        <begin position="119"/>
        <end position="142"/>
    </location>
</feature>
<sequence length="462" mass="51031">MFIALILGYISGLPTTILSLKQPKMFTMLILGYASGLPLMLTASSLLLWYRDSRINIQNISFLTLIAIPYTFKYLWAPFLDKINILGIGRRKGWILTTQISLIVLIALMSQLSPAAQPFMIAFIGFLICFTSATQDIAINAYQTGVLNEREKALGNAIAVMGYRIAMLVTGSLILIFTDYYSGGAEPIEICTPKLTEYYGSNVLFTNIDIVSTQKLISNSWSLALITILVFFIICPLYCLFLREPLSTTVPKSFKEAFTQPFIEFFKRQGIKTAIIILLIIIGYKLADAIAFSLNTVFFADLGFDKTTIAVSYKAFSLAATLIGLIVGGLIAKKIGIYKSFLFFSIIMASANLMYVLLAVVGKNYYLMVSSVAVEYFCGAMGTAILVAMIMSLVNINFSATQFAVLSSIDSLGRVLVGPFAGYVQSHYKWEGLFIANLIIGMLISAIIYLSRKRIKLMANIE</sequence>
<evidence type="ECO:0000256" key="2">
    <source>
        <dbReference type="ARBA" id="ARBA00022448"/>
    </source>
</evidence>
<organism evidence="7 8">
    <name type="scientific">Francisella orientalis</name>
    <dbReference type="NCBI Taxonomy" id="299583"/>
    <lineage>
        <taxon>Bacteria</taxon>
        <taxon>Pseudomonadati</taxon>
        <taxon>Pseudomonadota</taxon>
        <taxon>Gammaproteobacteria</taxon>
        <taxon>Thiotrichales</taxon>
        <taxon>Francisellaceae</taxon>
        <taxon>Francisella</taxon>
    </lineage>
</organism>
<dbReference type="Proteomes" id="UP000035930">
    <property type="component" value="Chromosome"/>
</dbReference>
<dbReference type="InterPro" id="IPR036259">
    <property type="entry name" value="MFS_trans_sf"/>
</dbReference>
<feature type="transmembrane region" description="Helical" evidence="6">
    <location>
        <begin position="275"/>
        <end position="299"/>
    </location>
</feature>
<dbReference type="Gene3D" id="1.20.1250.20">
    <property type="entry name" value="MFS general substrate transporter like domains"/>
    <property type="match status" value="2"/>
</dbReference>
<keyword evidence="4 6" id="KW-1133">Transmembrane helix</keyword>
<keyword evidence="2" id="KW-0813">Transport</keyword>
<dbReference type="EMBL" id="CP011923">
    <property type="protein sequence ID" value="AKN89329.1"/>
    <property type="molecule type" value="Genomic_DNA"/>
</dbReference>
<protein>
    <submittedName>
        <fullName evidence="7">Peptide-acetyl-coenzyme A transporter (PAT) family protein</fullName>
    </submittedName>
</protein>